<feature type="compositionally biased region" description="Pro residues" evidence="2">
    <location>
        <begin position="552"/>
        <end position="562"/>
    </location>
</feature>
<evidence type="ECO:0000259" key="3">
    <source>
        <dbReference type="PROSITE" id="PS51746"/>
    </source>
</evidence>
<accession>A0A0C3KBV8</accession>
<keyword evidence="1" id="KW-0464">Manganese</keyword>
<feature type="region of interest" description="Disordered" evidence="2">
    <location>
        <begin position="418"/>
        <end position="460"/>
    </location>
</feature>
<dbReference type="PROSITE" id="PS51746">
    <property type="entry name" value="PPM_2"/>
    <property type="match status" value="1"/>
</dbReference>
<feature type="region of interest" description="Disordered" evidence="2">
    <location>
        <begin position="1"/>
        <end position="103"/>
    </location>
</feature>
<dbReference type="Proteomes" id="UP000054248">
    <property type="component" value="Unassembled WGS sequence"/>
</dbReference>
<protein>
    <recommendedName>
        <fullName evidence="1">Protein phosphatase</fullName>
        <ecNumber evidence="1">3.1.3.16</ecNumber>
    </recommendedName>
</protein>
<comment type="cofactor">
    <cofactor evidence="1">
        <name>Mg(2+)</name>
        <dbReference type="ChEBI" id="CHEBI:18420"/>
    </cofactor>
</comment>
<comment type="similarity">
    <text evidence="1">Belongs to the PP2C family.</text>
</comment>
<dbReference type="AlphaFoldDB" id="A0A0C3KBV8"/>
<dbReference type="GO" id="GO:0004722">
    <property type="term" value="F:protein serine/threonine phosphatase activity"/>
    <property type="evidence" value="ECO:0007669"/>
    <property type="project" value="UniProtKB-EC"/>
</dbReference>
<dbReference type="SMART" id="SM00332">
    <property type="entry name" value="PP2Cc"/>
    <property type="match status" value="1"/>
</dbReference>
<comment type="cofactor">
    <cofactor evidence="1">
        <name>Mn(2+)</name>
        <dbReference type="ChEBI" id="CHEBI:29035"/>
    </cofactor>
</comment>
<dbReference type="Pfam" id="PF13672">
    <property type="entry name" value="PP2C_2"/>
    <property type="match status" value="1"/>
</dbReference>
<dbReference type="InterPro" id="IPR001932">
    <property type="entry name" value="PPM-type_phosphatase-like_dom"/>
</dbReference>
<keyword evidence="1" id="KW-0460">Magnesium</keyword>
<dbReference type="PANTHER" id="PTHR12320">
    <property type="entry name" value="PROTEIN PHOSPHATASE 2C"/>
    <property type="match status" value="1"/>
</dbReference>
<comment type="catalytic activity">
    <reaction evidence="1">
        <text>O-phospho-L-seryl-[protein] + H2O = L-seryl-[protein] + phosphate</text>
        <dbReference type="Rhea" id="RHEA:20629"/>
        <dbReference type="Rhea" id="RHEA-COMP:9863"/>
        <dbReference type="Rhea" id="RHEA-COMP:11604"/>
        <dbReference type="ChEBI" id="CHEBI:15377"/>
        <dbReference type="ChEBI" id="CHEBI:29999"/>
        <dbReference type="ChEBI" id="CHEBI:43474"/>
        <dbReference type="ChEBI" id="CHEBI:83421"/>
        <dbReference type="EC" id="3.1.3.16"/>
    </reaction>
</comment>
<dbReference type="EMBL" id="KN823251">
    <property type="protein sequence ID" value="KIO18918.1"/>
    <property type="molecule type" value="Genomic_DNA"/>
</dbReference>
<proteinExistence type="inferred from homology"/>
<feature type="compositionally biased region" description="Low complexity" evidence="2">
    <location>
        <begin position="432"/>
        <end position="448"/>
    </location>
</feature>
<comment type="catalytic activity">
    <reaction evidence="1">
        <text>O-phospho-L-threonyl-[protein] + H2O = L-threonyl-[protein] + phosphate</text>
        <dbReference type="Rhea" id="RHEA:47004"/>
        <dbReference type="Rhea" id="RHEA-COMP:11060"/>
        <dbReference type="Rhea" id="RHEA-COMP:11605"/>
        <dbReference type="ChEBI" id="CHEBI:15377"/>
        <dbReference type="ChEBI" id="CHEBI:30013"/>
        <dbReference type="ChEBI" id="CHEBI:43474"/>
        <dbReference type="ChEBI" id="CHEBI:61977"/>
        <dbReference type="EC" id="3.1.3.16"/>
    </reaction>
</comment>
<evidence type="ECO:0000256" key="1">
    <source>
        <dbReference type="RuleBase" id="RU366020"/>
    </source>
</evidence>
<feature type="compositionally biased region" description="Low complexity" evidence="2">
    <location>
        <begin position="47"/>
        <end position="61"/>
    </location>
</feature>
<feature type="region of interest" description="Disordered" evidence="2">
    <location>
        <begin position="121"/>
        <end position="204"/>
    </location>
</feature>
<dbReference type="GO" id="GO:0046872">
    <property type="term" value="F:metal ion binding"/>
    <property type="evidence" value="ECO:0007669"/>
    <property type="project" value="UniProtKB-UniRule"/>
</dbReference>
<gene>
    <name evidence="4" type="ORF">M407DRAFT_246360</name>
</gene>
<evidence type="ECO:0000313" key="4">
    <source>
        <dbReference type="EMBL" id="KIO18918.1"/>
    </source>
</evidence>
<keyword evidence="1" id="KW-0378">Hydrolase</keyword>
<dbReference type="Gene3D" id="3.60.40.10">
    <property type="entry name" value="PPM-type phosphatase domain"/>
    <property type="match status" value="1"/>
</dbReference>
<dbReference type="InterPro" id="IPR039123">
    <property type="entry name" value="PPTC7"/>
</dbReference>
<reference evidence="4 5" key="1">
    <citation type="submission" date="2014-04" db="EMBL/GenBank/DDBJ databases">
        <authorList>
            <consortium name="DOE Joint Genome Institute"/>
            <person name="Kuo A."/>
            <person name="Girlanda M."/>
            <person name="Perotto S."/>
            <person name="Kohler A."/>
            <person name="Nagy L.G."/>
            <person name="Floudas D."/>
            <person name="Copeland A."/>
            <person name="Barry K.W."/>
            <person name="Cichocki N."/>
            <person name="Veneault-Fourrey C."/>
            <person name="LaButti K."/>
            <person name="Lindquist E.A."/>
            <person name="Lipzen A."/>
            <person name="Lundell T."/>
            <person name="Morin E."/>
            <person name="Murat C."/>
            <person name="Sun H."/>
            <person name="Tunlid A."/>
            <person name="Henrissat B."/>
            <person name="Grigoriev I.V."/>
            <person name="Hibbett D.S."/>
            <person name="Martin F."/>
            <person name="Nordberg H.P."/>
            <person name="Cantor M.N."/>
            <person name="Hua S.X."/>
        </authorList>
    </citation>
    <scope>NUCLEOTIDE SEQUENCE [LARGE SCALE GENOMIC DNA]</scope>
    <source>
        <strain evidence="4 5">MUT 4182</strain>
    </source>
</reference>
<reference evidence="5" key="2">
    <citation type="submission" date="2015-01" db="EMBL/GenBank/DDBJ databases">
        <title>Evolutionary Origins and Diversification of the Mycorrhizal Mutualists.</title>
        <authorList>
            <consortium name="DOE Joint Genome Institute"/>
            <consortium name="Mycorrhizal Genomics Consortium"/>
            <person name="Kohler A."/>
            <person name="Kuo A."/>
            <person name="Nagy L.G."/>
            <person name="Floudas D."/>
            <person name="Copeland A."/>
            <person name="Barry K.W."/>
            <person name="Cichocki N."/>
            <person name="Veneault-Fourrey C."/>
            <person name="LaButti K."/>
            <person name="Lindquist E.A."/>
            <person name="Lipzen A."/>
            <person name="Lundell T."/>
            <person name="Morin E."/>
            <person name="Murat C."/>
            <person name="Riley R."/>
            <person name="Ohm R."/>
            <person name="Sun H."/>
            <person name="Tunlid A."/>
            <person name="Henrissat B."/>
            <person name="Grigoriev I.V."/>
            <person name="Hibbett D.S."/>
            <person name="Martin F."/>
        </authorList>
    </citation>
    <scope>NUCLEOTIDE SEQUENCE [LARGE SCALE GENOMIC DNA]</scope>
    <source>
        <strain evidence="5">MUT 4182</strain>
    </source>
</reference>
<dbReference type="STRING" id="1051891.A0A0C3KBV8"/>
<evidence type="ECO:0000313" key="5">
    <source>
        <dbReference type="Proteomes" id="UP000054248"/>
    </source>
</evidence>
<organism evidence="4 5">
    <name type="scientific">Tulasnella calospora MUT 4182</name>
    <dbReference type="NCBI Taxonomy" id="1051891"/>
    <lineage>
        <taxon>Eukaryota</taxon>
        <taxon>Fungi</taxon>
        <taxon>Dikarya</taxon>
        <taxon>Basidiomycota</taxon>
        <taxon>Agaricomycotina</taxon>
        <taxon>Agaricomycetes</taxon>
        <taxon>Cantharellales</taxon>
        <taxon>Tulasnellaceae</taxon>
        <taxon>Tulasnella</taxon>
    </lineage>
</organism>
<sequence length="693" mass="73006">MKPGAHLKLLPRSTTQAARRKLSTATAYTTQSSPLYFDVLPQTSQASGSSSSHSGGPSSSPRILKGPSQPTTALTPYSPPPTHSGTSSSAIAHPRYTTNSSHAYPGGNGLPLVWFVPTSTNSGRSEIERRLPWEGQSEGKGKERRTFSLEMGAYGIPKRRKNQQSEEHNGSELHQQQQQQHVHLSASAPTSSSLSTGAGAPKEDPAAYSLSVQVGEDAYFLRPDALGVADGVGGWKHKGESNSALFAKKLMHFCSVELARQQQQDHYPTPPPSSASTPNTSTANSSPPPASGPDPVQILQTSYERCIQDARQSGMLGSSTATLAVLAESELRIAHVGDCVVCVVRDGEMVFRSEEMQHSFNYPYQLGPRSDTTPATHAQRLTVPVKANDIVILASDGMGDNLWDEDVLDEINRFIRTSPLSSSPSQGGGGSLSFSASSTSSSTPPSSSNLRNPHAPAGPVTNTVLAQRLSEALASRAKRVSERRAMTADASGTMGAFAQRRPTIPPPPKGPPPPPPPRSARPASTSAPMPIPPRAAAAAAAAPAASSHPTQTPTPPPSPLLKPIPVVEGMELPIHKSITQSDGQLDDDVLGDGFGGDGEYGGAGLGGLGWGVEEEEEPEWVRDEIPFGRRAREAGVRFVGGKGDDISVLVAIISSVPEPTAEPPQPAPAYQHMRSSSSSAIDALAKFRLHSTL</sequence>
<feature type="region of interest" description="Disordered" evidence="2">
    <location>
        <begin position="261"/>
        <end position="296"/>
    </location>
</feature>
<evidence type="ECO:0000256" key="2">
    <source>
        <dbReference type="SAM" id="MobiDB-lite"/>
    </source>
</evidence>
<feature type="compositionally biased region" description="Low complexity" evidence="2">
    <location>
        <begin position="520"/>
        <end position="551"/>
    </location>
</feature>
<dbReference type="SMART" id="SM00331">
    <property type="entry name" value="PP2C_SIG"/>
    <property type="match status" value="1"/>
</dbReference>
<feature type="compositionally biased region" description="Low complexity" evidence="2">
    <location>
        <begin position="175"/>
        <end position="200"/>
    </location>
</feature>
<feature type="domain" description="PPM-type phosphatase" evidence="3">
    <location>
        <begin position="195"/>
        <end position="653"/>
    </location>
</feature>
<dbReference type="HOGENOM" id="CLU_428267_0_0_1"/>
<dbReference type="OrthoDB" id="60843at2759"/>
<name>A0A0C3KBV8_9AGAM</name>
<keyword evidence="1" id="KW-0904">Protein phosphatase</keyword>
<dbReference type="EC" id="3.1.3.16" evidence="1"/>
<dbReference type="PANTHER" id="PTHR12320:SF84">
    <property type="entry name" value="PROTEIN PHOSPHATASE"/>
    <property type="match status" value="1"/>
</dbReference>
<feature type="region of interest" description="Disordered" evidence="2">
    <location>
        <begin position="475"/>
        <end position="564"/>
    </location>
</feature>
<feature type="compositionally biased region" description="Polar residues" evidence="2">
    <location>
        <begin position="12"/>
        <end position="34"/>
    </location>
</feature>
<feature type="compositionally biased region" description="Pro residues" evidence="2">
    <location>
        <begin position="503"/>
        <end position="519"/>
    </location>
</feature>
<feature type="compositionally biased region" description="Basic and acidic residues" evidence="2">
    <location>
        <begin position="125"/>
        <end position="147"/>
    </location>
</feature>
<keyword evidence="1" id="KW-0479">Metal-binding</keyword>
<feature type="compositionally biased region" description="Low complexity" evidence="2">
    <location>
        <begin position="274"/>
        <end position="285"/>
    </location>
</feature>
<keyword evidence="5" id="KW-1185">Reference proteome</keyword>
<dbReference type="InterPro" id="IPR036457">
    <property type="entry name" value="PPM-type-like_dom_sf"/>
</dbReference>
<dbReference type="SUPFAM" id="SSF81606">
    <property type="entry name" value="PP2C-like"/>
    <property type="match status" value="1"/>
</dbReference>